<sequence length="376" mass="42383">MKKILVPFAVLMIGGTLVACSGNEGAATKKVDKVDETEVAGTEVETEKSEPAIDAATAQVVAEEALQSHFKLLDEGDFERYTGLFETPPDEDRAATIQKMMELKPTSELKDIKVIYQKEDEVLATFDISQITEGFDPYNNFNRRGDGYFIFKVMEDGSWQISHLDYITLHYLDFYGERDQGSFNHMDVENLFIWSRELAKLKREKLLPSEWAGAFLAELKRMDDAMPDQPLQFTQDTRDWLAPEILVTLQKTLNKLGDPPKDTITINNFFFYEQHLEGNDYIVFNAFIRNGFDYPVSNLHGPISLTGKALDENDELVEAEVAGMTMKFVGLETIEPGGTGLATIFFGPESIMVDNLDEFLAYGEFEIESELAHGGE</sequence>
<feature type="chain" id="PRO_5046306415" evidence="1">
    <location>
        <begin position="20"/>
        <end position="376"/>
    </location>
</feature>
<reference evidence="2 3" key="1">
    <citation type="submission" date="2021-01" db="EMBL/GenBank/DDBJ databases">
        <title>Genomic Encyclopedia of Type Strains, Phase IV (KMG-IV): sequencing the most valuable type-strain genomes for metagenomic binning, comparative biology and taxonomic classification.</title>
        <authorList>
            <person name="Goeker M."/>
        </authorList>
    </citation>
    <scope>NUCLEOTIDE SEQUENCE [LARGE SCALE GENOMIC DNA]</scope>
    <source>
        <strain evidence="2 3">DSM 25879</strain>
    </source>
</reference>
<dbReference type="EMBL" id="JAFBED010000001">
    <property type="protein sequence ID" value="MBM7618592.1"/>
    <property type="molecule type" value="Genomic_DNA"/>
</dbReference>
<keyword evidence="3" id="KW-1185">Reference proteome</keyword>
<dbReference type="RefSeq" id="WP_204412947.1">
    <property type="nucleotide sequence ID" value="NZ_JAFBED010000001.1"/>
</dbReference>
<dbReference type="Proteomes" id="UP000737402">
    <property type="component" value="Unassembled WGS sequence"/>
</dbReference>
<comment type="caution">
    <text evidence="2">The sequence shown here is derived from an EMBL/GenBank/DDBJ whole genome shotgun (WGS) entry which is preliminary data.</text>
</comment>
<keyword evidence="1" id="KW-0732">Signal</keyword>
<evidence type="ECO:0000313" key="3">
    <source>
        <dbReference type="Proteomes" id="UP000737402"/>
    </source>
</evidence>
<gene>
    <name evidence="2" type="ORF">JOC95_000434</name>
</gene>
<dbReference type="PROSITE" id="PS51257">
    <property type="entry name" value="PROKAR_LIPOPROTEIN"/>
    <property type="match status" value="1"/>
</dbReference>
<feature type="signal peptide" evidence="1">
    <location>
        <begin position="1"/>
        <end position="19"/>
    </location>
</feature>
<name>A0ABS2NVF2_9BACI</name>
<accession>A0ABS2NVF2</accession>
<dbReference type="GO" id="GO:0000428">
    <property type="term" value="C:DNA-directed RNA polymerase complex"/>
    <property type="evidence" value="ECO:0007669"/>
    <property type="project" value="UniProtKB-KW"/>
</dbReference>
<evidence type="ECO:0000256" key="1">
    <source>
        <dbReference type="SAM" id="SignalP"/>
    </source>
</evidence>
<protein>
    <submittedName>
        <fullName evidence="2">DNA-directed RNA polymerase subunit F</fullName>
    </submittedName>
</protein>
<evidence type="ECO:0000313" key="2">
    <source>
        <dbReference type="EMBL" id="MBM7618592.1"/>
    </source>
</evidence>
<keyword evidence="2" id="KW-0804">Transcription</keyword>
<organism evidence="2 3">
    <name type="scientific">Sutcliffiella tianshenii</name>
    <dbReference type="NCBI Taxonomy" id="1463404"/>
    <lineage>
        <taxon>Bacteria</taxon>
        <taxon>Bacillati</taxon>
        <taxon>Bacillota</taxon>
        <taxon>Bacilli</taxon>
        <taxon>Bacillales</taxon>
        <taxon>Bacillaceae</taxon>
        <taxon>Sutcliffiella</taxon>
    </lineage>
</organism>
<keyword evidence="2" id="KW-0240">DNA-directed RNA polymerase</keyword>
<proteinExistence type="predicted"/>